<sequence length="352" mass="39188">MAVHRPTIEMLRQWVELACHAPSVHNSQPWRWVFSGGDLHLELDTDRLVATDPSRRQALISCGAVLDHLGVAAAATGWRILVDYLPNPNDPLFVASVGFTPMTYVTVAHRRRAAAILTRRSDRLPFRAPQNWPAAQLLLSRAAEGRPDEDSAAIFDVLSHDDRTTLAEASRLSEALRQYDSDYHAELDWWTGPFGDSDGIPHGSLVSAAEGQRVDVGRSFPVTHHRRDRRTEIAQDRSEIVVLSTYSNTRQDVVCCGQALSRVLLEAEMSQLSTCPLTHVLEVDVSRDMVRSLVHRDHPQVLVRVGQRTADDDQPAPTPPPAHRRCIHSACVVIAGNRVEDLCLYGSDLRHP</sequence>
<dbReference type="NCBIfam" id="NF047509">
    <property type="entry name" value="Rv3131_FMN_oxido"/>
    <property type="match status" value="1"/>
</dbReference>
<name>A0A7I9WNT7_9MYCO</name>
<reference evidence="1 2" key="1">
    <citation type="journal article" date="2019" name="Emerg. Microbes Infect.">
        <title>Comprehensive subspecies identification of 175 nontuberculous mycobacteria species based on 7547 genomic profiles.</title>
        <authorList>
            <person name="Matsumoto Y."/>
            <person name="Kinjo T."/>
            <person name="Motooka D."/>
            <person name="Nabeya D."/>
            <person name="Jung N."/>
            <person name="Uechi K."/>
            <person name="Horii T."/>
            <person name="Iida T."/>
            <person name="Fujita J."/>
            <person name="Nakamura S."/>
        </authorList>
    </citation>
    <scope>NUCLEOTIDE SEQUENCE [LARGE SCALE GENOMIC DNA]</scope>
    <source>
        <strain evidence="1 2">JCM 13392</strain>
    </source>
</reference>
<comment type="caution">
    <text evidence="1">The sequence shown here is derived from an EMBL/GenBank/DDBJ whole genome shotgun (WGS) entry which is preliminary data.</text>
</comment>
<proteinExistence type="predicted"/>
<dbReference type="Proteomes" id="UP000465241">
    <property type="component" value="Unassembled WGS sequence"/>
</dbReference>
<dbReference type="EMBL" id="BLKT01000003">
    <property type="protein sequence ID" value="GFG59412.1"/>
    <property type="molecule type" value="Genomic_DNA"/>
</dbReference>
<evidence type="ECO:0000313" key="1">
    <source>
        <dbReference type="EMBL" id="GFG59412.1"/>
    </source>
</evidence>
<dbReference type="SUPFAM" id="SSF55469">
    <property type="entry name" value="FMN-dependent nitroreductase-like"/>
    <property type="match status" value="1"/>
</dbReference>
<protein>
    <submittedName>
        <fullName evidence="1">NAD(P)H nitroreductase</fullName>
    </submittedName>
</protein>
<dbReference type="PANTHER" id="PTHR23026">
    <property type="entry name" value="NADPH NITROREDUCTASE"/>
    <property type="match status" value="1"/>
</dbReference>
<evidence type="ECO:0000313" key="2">
    <source>
        <dbReference type="Proteomes" id="UP000465241"/>
    </source>
</evidence>
<organism evidence="1 2">
    <name type="scientific">Mycolicibacterium murale</name>
    <dbReference type="NCBI Taxonomy" id="182220"/>
    <lineage>
        <taxon>Bacteria</taxon>
        <taxon>Bacillati</taxon>
        <taxon>Actinomycetota</taxon>
        <taxon>Actinomycetes</taxon>
        <taxon>Mycobacteriales</taxon>
        <taxon>Mycobacteriaceae</taxon>
        <taxon>Mycolicibacterium</taxon>
    </lineage>
</organism>
<dbReference type="PANTHER" id="PTHR23026:SF123">
    <property type="entry name" value="NAD(P)H NITROREDUCTASE RV3131-RELATED"/>
    <property type="match status" value="1"/>
</dbReference>
<dbReference type="InterPro" id="IPR000415">
    <property type="entry name" value="Nitroreductase-like"/>
</dbReference>
<gene>
    <name evidence="1" type="ORF">MMUR_35480</name>
</gene>
<dbReference type="GO" id="GO:0016491">
    <property type="term" value="F:oxidoreductase activity"/>
    <property type="evidence" value="ECO:0007669"/>
    <property type="project" value="InterPro"/>
</dbReference>
<accession>A0A7I9WNT7</accession>
<dbReference type="RefSeq" id="WP_193489942.1">
    <property type="nucleotide sequence ID" value="NZ_BAAAMC010000002.1"/>
</dbReference>
<keyword evidence="2" id="KW-1185">Reference proteome</keyword>
<dbReference type="Gene3D" id="3.40.109.10">
    <property type="entry name" value="NADH Oxidase"/>
    <property type="match status" value="2"/>
</dbReference>
<dbReference type="AlphaFoldDB" id="A0A7I9WNT7"/>
<dbReference type="InterPro" id="IPR050627">
    <property type="entry name" value="Nitroreductase/BluB"/>
</dbReference>